<dbReference type="CDD" id="cd06558">
    <property type="entry name" value="crotonase-like"/>
    <property type="match status" value="1"/>
</dbReference>
<dbReference type="Gene3D" id="3.90.226.10">
    <property type="entry name" value="2-enoyl-CoA Hydratase, Chain A, domain 1"/>
    <property type="match status" value="1"/>
</dbReference>
<dbReference type="PROSITE" id="PS00166">
    <property type="entry name" value="ENOYL_COA_HYDRATASE"/>
    <property type="match status" value="1"/>
</dbReference>
<dbReference type="EMBL" id="KQ965732">
    <property type="protein sequence ID" value="KXS21879.1"/>
    <property type="molecule type" value="Genomic_DNA"/>
</dbReference>
<dbReference type="InterPro" id="IPR018376">
    <property type="entry name" value="Enoyl-CoA_hyd/isom_CS"/>
</dbReference>
<keyword evidence="2" id="KW-0456">Lyase</keyword>
<evidence type="ECO:0000256" key="3">
    <source>
        <dbReference type="RuleBase" id="RU003707"/>
    </source>
</evidence>
<organism evidence="4 5">
    <name type="scientific">Gonapodya prolifera (strain JEL478)</name>
    <name type="common">Monoblepharis prolifera</name>
    <dbReference type="NCBI Taxonomy" id="1344416"/>
    <lineage>
        <taxon>Eukaryota</taxon>
        <taxon>Fungi</taxon>
        <taxon>Fungi incertae sedis</taxon>
        <taxon>Chytridiomycota</taxon>
        <taxon>Chytridiomycota incertae sedis</taxon>
        <taxon>Monoblepharidomycetes</taxon>
        <taxon>Monoblepharidales</taxon>
        <taxon>Gonapodyaceae</taxon>
        <taxon>Gonapodya</taxon>
    </lineage>
</organism>
<dbReference type="AlphaFoldDB" id="A0A139AYS9"/>
<protein>
    <submittedName>
        <fullName evidence="4">Short chain enoyl-CoA hydratase</fullName>
    </submittedName>
</protein>
<dbReference type="SUPFAM" id="SSF52096">
    <property type="entry name" value="ClpP/crotonase"/>
    <property type="match status" value="1"/>
</dbReference>
<name>A0A139AYS9_GONPJ</name>
<dbReference type="PANTHER" id="PTHR11941:SF158">
    <property type="entry name" value="ENOYL-COA HYDRATASE (AFU_ORTHOLOGUE AFUA_2G10650)"/>
    <property type="match status" value="1"/>
</dbReference>
<reference evidence="4 5" key="1">
    <citation type="journal article" date="2015" name="Genome Biol. Evol.">
        <title>Phylogenomic analyses indicate that early fungi evolved digesting cell walls of algal ancestors of land plants.</title>
        <authorList>
            <person name="Chang Y."/>
            <person name="Wang S."/>
            <person name="Sekimoto S."/>
            <person name="Aerts A.L."/>
            <person name="Choi C."/>
            <person name="Clum A."/>
            <person name="LaButti K.M."/>
            <person name="Lindquist E.A."/>
            <person name="Yee Ngan C."/>
            <person name="Ohm R.A."/>
            <person name="Salamov A.A."/>
            <person name="Grigoriev I.V."/>
            <person name="Spatafora J.W."/>
            <person name="Berbee M.L."/>
        </authorList>
    </citation>
    <scope>NUCLEOTIDE SEQUENCE [LARGE SCALE GENOMIC DNA]</scope>
    <source>
        <strain evidence="4 5">JEL478</strain>
    </source>
</reference>
<dbReference type="GO" id="GO:0016829">
    <property type="term" value="F:lyase activity"/>
    <property type="evidence" value="ECO:0007669"/>
    <property type="project" value="UniProtKB-KW"/>
</dbReference>
<dbReference type="InterPro" id="IPR014748">
    <property type="entry name" value="Enoyl-CoA_hydra_C"/>
</dbReference>
<evidence type="ECO:0000256" key="2">
    <source>
        <dbReference type="ARBA" id="ARBA00023239"/>
    </source>
</evidence>
<accession>A0A139AYS9</accession>
<dbReference type="OrthoDB" id="2018133at2759"/>
<dbReference type="PANTHER" id="PTHR11941">
    <property type="entry name" value="ENOYL-COA HYDRATASE-RELATED"/>
    <property type="match status" value="1"/>
</dbReference>
<dbReference type="OMA" id="MSMTGDY"/>
<dbReference type="Pfam" id="PF00378">
    <property type="entry name" value="ECH_1"/>
    <property type="match status" value="1"/>
</dbReference>
<comment type="similarity">
    <text evidence="1 3">Belongs to the enoyl-CoA hydratase/isomerase family.</text>
</comment>
<dbReference type="Proteomes" id="UP000070544">
    <property type="component" value="Unassembled WGS sequence"/>
</dbReference>
<dbReference type="GO" id="GO:0005739">
    <property type="term" value="C:mitochondrion"/>
    <property type="evidence" value="ECO:0007669"/>
    <property type="project" value="TreeGrafter"/>
</dbReference>
<evidence type="ECO:0000256" key="1">
    <source>
        <dbReference type="ARBA" id="ARBA00005254"/>
    </source>
</evidence>
<dbReference type="FunFam" id="3.90.226.10:FF:000009">
    <property type="entry name" value="Carnitinyl-CoA dehydratase"/>
    <property type="match status" value="1"/>
</dbReference>
<dbReference type="InterPro" id="IPR001753">
    <property type="entry name" value="Enoyl-CoA_hydra/iso"/>
</dbReference>
<dbReference type="InterPro" id="IPR029045">
    <property type="entry name" value="ClpP/crotonase-like_dom_sf"/>
</dbReference>
<keyword evidence="5" id="KW-1185">Reference proteome</keyword>
<sequence length="271" mass="29211">MSLPTFKNALISIPRPHVLLVTMNRPANLNAFDVGLHDDMSAIWDLYEKDDNLWCAVLTGAGRAFSAGNDLVEMSTKPPHLTKKKGNNGFGGLTDRTSLNKPIIAAVNGIAMGGGMETAIACDIIIASDQARFALPEVKVGLSAMAGGTANLHRLLGYHNAMALILTGRQFTAQEAKEYRLVQEVVPHSKLVERALQIAEEITANSPDGVRASKAQARRGREVGWVQANLDAMKLPETVAMATGENAKEGPLAFAQKRKPAWKPLNKLPKL</sequence>
<dbReference type="STRING" id="1344416.A0A139AYS9"/>
<dbReference type="Gene3D" id="1.10.12.10">
    <property type="entry name" value="Lyase 2-enoyl-coa Hydratase, Chain A, domain 2"/>
    <property type="match status" value="1"/>
</dbReference>
<evidence type="ECO:0000313" key="5">
    <source>
        <dbReference type="Proteomes" id="UP000070544"/>
    </source>
</evidence>
<proteinExistence type="inferred from homology"/>
<evidence type="ECO:0000313" key="4">
    <source>
        <dbReference type="EMBL" id="KXS21879.1"/>
    </source>
</evidence>
<gene>
    <name evidence="4" type="ORF">M427DRAFT_130569</name>
</gene>
<dbReference type="GO" id="GO:0006635">
    <property type="term" value="P:fatty acid beta-oxidation"/>
    <property type="evidence" value="ECO:0007669"/>
    <property type="project" value="TreeGrafter"/>
</dbReference>